<keyword evidence="4" id="KW-0547">Nucleotide-binding</keyword>
<dbReference type="Gene3D" id="1.20.1560.10">
    <property type="entry name" value="ABC transporter type 1, transmembrane domain"/>
    <property type="match status" value="1"/>
</dbReference>
<keyword evidence="7 8" id="KW-0472">Membrane</keyword>
<evidence type="ECO:0000313" key="11">
    <source>
        <dbReference type="EMBL" id="CAG9606839.1"/>
    </source>
</evidence>
<dbReference type="SUPFAM" id="SSF52540">
    <property type="entry name" value="P-loop containing nucleoside triphosphate hydrolases"/>
    <property type="match status" value="1"/>
</dbReference>
<dbReference type="InterPro" id="IPR027417">
    <property type="entry name" value="P-loop_NTPase"/>
</dbReference>
<dbReference type="FunFam" id="3.40.50.300:FF:000218">
    <property type="entry name" value="Multidrug ABC transporter ATP-binding protein"/>
    <property type="match status" value="1"/>
</dbReference>
<gene>
    <name evidence="11" type="ORF">NEOCIP111885_00527</name>
</gene>
<dbReference type="PANTHER" id="PTHR43394:SF1">
    <property type="entry name" value="ATP-BINDING CASSETTE SUB-FAMILY B MEMBER 10, MITOCHONDRIAL"/>
    <property type="match status" value="1"/>
</dbReference>
<dbReference type="SUPFAM" id="SSF90123">
    <property type="entry name" value="ABC transporter transmembrane region"/>
    <property type="match status" value="1"/>
</dbReference>
<dbReference type="PROSITE" id="PS50893">
    <property type="entry name" value="ABC_TRANSPORTER_2"/>
    <property type="match status" value="1"/>
</dbReference>
<evidence type="ECO:0000256" key="1">
    <source>
        <dbReference type="ARBA" id="ARBA00004651"/>
    </source>
</evidence>
<dbReference type="EMBL" id="CAKJTG010000003">
    <property type="protein sequence ID" value="CAG9606839.1"/>
    <property type="molecule type" value="Genomic_DNA"/>
</dbReference>
<feature type="transmembrane region" description="Helical" evidence="8">
    <location>
        <begin position="60"/>
        <end position="78"/>
    </location>
</feature>
<dbReference type="SMART" id="SM00382">
    <property type="entry name" value="AAA"/>
    <property type="match status" value="1"/>
</dbReference>
<dbReference type="Gene3D" id="3.40.50.300">
    <property type="entry name" value="P-loop containing nucleotide triphosphate hydrolases"/>
    <property type="match status" value="1"/>
</dbReference>
<organism evidence="11 12">
    <name type="scientific">Pseudoneobacillus rhizosphaerae</name>
    <dbReference type="NCBI Taxonomy" id="2880968"/>
    <lineage>
        <taxon>Bacteria</taxon>
        <taxon>Bacillati</taxon>
        <taxon>Bacillota</taxon>
        <taxon>Bacilli</taxon>
        <taxon>Bacillales</taxon>
        <taxon>Bacillaceae</taxon>
        <taxon>Pseudoneobacillus</taxon>
    </lineage>
</organism>
<evidence type="ECO:0000259" key="10">
    <source>
        <dbReference type="PROSITE" id="PS50929"/>
    </source>
</evidence>
<keyword evidence="5 11" id="KW-0067">ATP-binding</keyword>
<dbReference type="Proteomes" id="UP000789845">
    <property type="component" value="Unassembled WGS sequence"/>
</dbReference>
<dbReference type="GO" id="GO:0015421">
    <property type="term" value="F:ABC-type oligopeptide transporter activity"/>
    <property type="evidence" value="ECO:0007669"/>
    <property type="project" value="TreeGrafter"/>
</dbReference>
<dbReference type="PROSITE" id="PS50929">
    <property type="entry name" value="ABC_TM1F"/>
    <property type="match status" value="1"/>
</dbReference>
<dbReference type="AlphaFoldDB" id="A0A9C7G6U5"/>
<evidence type="ECO:0000256" key="5">
    <source>
        <dbReference type="ARBA" id="ARBA00022840"/>
    </source>
</evidence>
<comment type="subcellular location">
    <subcellularLocation>
        <location evidence="1">Cell membrane</location>
        <topology evidence="1">Multi-pass membrane protein</topology>
    </subcellularLocation>
</comment>
<dbReference type="GO" id="GO:0005524">
    <property type="term" value="F:ATP binding"/>
    <property type="evidence" value="ECO:0007669"/>
    <property type="project" value="UniProtKB-KW"/>
</dbReference>
<comment type="caution">
    <text evidence="11">The sequence shown here is derived from an EMBL/GenBank/DDBJ whole genome shotgun (WGS) entry which is preliminary data.</text>
</comment>
<dbReference type="EC" id="3.6.3.-" evidence="11"/>
<name>A0A9C7G6U5_9BACI</name>
<evidence type="ECO:0000256" key="8">
    <source>
        <dbReference type="SAM" id="Phobius"/>
    </source>
</evidence>
<evidence type="ECO:0000256" key="2">
    <source>
        <dbReference type="ARBA" id="ARBA00005417"/>
    </source>
</evidence>
<dbReference type="InterPro" id="IPR039421">
    <property type="entry name" value="Type_1_exporter"/>
</dbReference>
<feature type="transmembrane region" description="Helical" evidence="8">
    <location>
        <begin position="14"/>
        <end position="39"/>
    </location>
</feature>
<proteinExistence type="inferred from homology"/>
<feature type="domain" description="ABC transmembrane type-1" evidence="10">
    <location>
        <begin position="19"/>
        <end position="307"/>
    </location>
</feature>
<feature type="domain" description="ABC transporter" evidence="9">
    <location>
        <begin position="341"/>
        <end position="576"/>
    </location>
</feature>
<dbReference type="GO" id="GO:0016887">
    <property type="term" value="F:ATP hydrolysis activity"/>
    <property type="evidence" value="ECO:0007669"/>
    <property type="project" value="InterPro"/>
</dbReference>
<feature type="transmembrane region" description="Helical" evidence="8">
    <location>
        <begin position="261"/>
        <end position="288"/>
    </location>
</feature>
<keyword evidence="12" id="KW-1185">Reference proteome</keyword>
<feature type="transmembrane region" description="Helical" evidence="8">
    <location>
        <begin position="147"/>
        <end position="175"/>
    </location>
</feature>
<evidence type="ECO:0000256" key="7">
    <source>
        <dbReference type="ARBA" id="ARBA00023136"/>
    </source>
</evidence>
<evidence type="ECO:0000256" key="6">
    <source>
        <dbReference type="ARBA" id="ARBA00022989"/>
    </source>
</evidence>
<keyword evidence="11" id="KW-0378">Hydrolase</keyword>
<protein>
    <submittedName>
        <fullName evidence="11">Multidrug export ATP-binding/permease protein</fullName>
        <ecNumber evidence="11">3.6.3.-</ecNumber>
    </submittedName>
</protein>
<comment type="similarity">
    <text evidence="2">Belongs to the ABC transporter superfamily.</text>
</comment>
<dbReference type="PANTHER" id="PTHR43394">
    <property type="entry name" value="ATP-DEPENDENT PERMEASE MDL1, MITOCHONDRIAL"/>
    <property type="match status" value="1"/>
</dbReference>
<dbReference type="InterPro" id="IPR011527">
    <property type="entry name" value="ABC1_TM_dom"/>
</dbReference>
<dbReference type="InterPro" id="IPR036640">
    <property type="entry name" value="ABC1_TM_sf"/>
</dbReference>
<accession>A0A9C7G6U5</accession>
<dbReference type="CDD" id="cd03251">
    <property type="entry name" value="ABCC_MsbA"/>
    <property type="match status" value="1"/>
</dbReference>
<sequence length="589" mass="67213">MSSFKAYSYFVKPYWKLVIITMVIGMIKFAIPMTLPFVMKYVIDQILLGSMPLEDKITRLLYVIAVTFVLFVVIRLPIEYYRQYFAQLITSRVLYDMRNKLYAHIQKLSLRFYQNRKVGEVISRIMNDVEQTKNIVETGMMNIWLDIFSLSIALLFMFFMDPILTLISIAVLPFYGMAVKKLYKRLKDLTKSRSQSLAEMQGYLHERVNGIAVTKSFTLEEYEEQQFDKKNNQFLHKALSLTRWNALTNSIINTLTDISPLLVIGFGGYMVLKGSITIGAFVAFFAYLDRIYSPLRRLVNSSTILTQATASFDRVMELWEEPFDIMDKPNARDISQFQGEIRFNDVWFKYDEQSNWALKNIHLSISRGETIALVGMSGGGKSSLVSLISRFYDIQKGSIMIDGTDIRDMKIKGLRKNVGMVLQDNILFSGTIRDNILLGNPECTNEEIVLAAKAANAHDFITQLPNGYDTEIGEKGVKLSGGQKQRVAIARVFLKSPRILILDEATSALDLESEHLIQEALEELKKDRTTIIVAHRLSTITSADQIVLLKDGEIKEKGTHEQLMDLAGYYASLYNIQNLNEGKKELASY</sequence>
<dbReference type="InterPro" id="IPR017871">
    <property type="entry name" value="ABC_transporter-like_CS"/>
</dbReference>
<dbReference type="InterPro" id="IPR003439">
    <property type="entry name" value="ABC_transporter-like_ATP-bd"/>
</dbReference>
<dbReference type="PROSITE" id="PS00211">
    <property type="entry name" value="ABC_TRANSPORTER_1"/>
    <property type="match status" value="1"/>
</dbReference>
<dbReference type="GO" id="GO:0005886">
    <property type="term" value="C:plasma membrane"/>
    <property type="evidence" value="ECO:0007669"/>
    <property type="project" value="UniProtKB-SubCell"/>
</dbReference>
<evidence type="ECO:0000313" key="12">
    <source>
        <dbReference type="Proteomes" id="UP000789845"/>
    </source>
</evidence>
<dbReference type="InterPro" id="IPR003593">
    <property type="entry name" value="AAA+_ATPase"/>
</dbReference>
<dbReference type="Pfam" id="PF00005">
    <property type="entry name" value="ABC_tran"/>
    <property type="match status" value="1"/>
</dbReference>
<dbReference type="Pfam" id="PF00664">
    <property type="entry name" value="ABC_membrane"/>
    <property type="match status" value="1"/>
</dbReference>
<evidence type="ECO:0000256" key="4">
    <source>
        <dbReference type="ARBA" id="ARBA00022741"/>
    </source>
</evidence>
<evidence type="ECO:0000256" key="3">
    <source>
        <dbReference type="ARBA" id="ARBA00022692"/>
    </source>
</evidence>
<keyword evidence="6 8" id="KW-1133">Transmembrane helix</keyword>
<keyword evidence="3 8" id="KW-0812">Transmembrane</keyword>
<dbReference type="RefSeq" id="WP_290369482.1">
    <property type="nucleotide sequence ID" value="NZ_CAKJTG010000003.1"/>
</dbReference>
<evidence type="ECO:0000259" key="9">
    <source>
        <dbReference type="PROSITE" id="PS50893"/>
    </source>
</evidence>
<reference evidence="11" key="1">
    <citation type="submission" date="2021-10" db="EMBL/GenBank/DDBJ databases">
        <authorList>
            <person name="Criscuolo A."/>
        </authorList>
    </citation>
    <scope>NUCLEOTIDE SEQUENCE</scope>
    <source>
        <strain evidence="11">CIP111885</strain>
    </source>
</reference>